<organism evidence="1 2">
    <name type="scientific">Pilimelia anulata</name>
    <dbReference type="NCBI Taxonomy" id="53371"/>
    <lineage>
        <taxon>Bacteria</taxon>
        <taxon>Bacillati</taxon>
        <taxon>Actinomycetota</taxon>
        <taxon>Actinomycetes</taxon>
        <taxon>Micromonosporales</taxon>
        <taxon>Micromonosporaceae</taxon>
        <taxon>Pilimelia</taxon>
    </lineage>
</organism>
<proteinExistence type="predicted"/>
<evidence type="ECO:0000313" key="2">
    <source>
        <dbReference type="Proteomes" id="UP000649739"/>
    </source>
</evidence>
<accession>A0A8J3B171</accession>
<protein>
    <submittedName>
        <fullName evidence="1">Uncharacterized protein</fullName>
    </submittedName>
</protein>
<comment type="caution">
    <text evidence="1">The sequence shown here is derived from an EMBL/GenBank/DDBJ whole genome shotgun (WGS) entry which is preliminary data.</text>
</comment>
<sequence length="71" mass="7248">MAARSATESLAAMLTGTTTAVASTTMTAAPSATLMFFCKLCSLAVRDDHDTVAGTRRHAGWAGSSSPRDVG</sequence>
<reference evidence="1" key="2">
    <citation type="submission" date="2020-09" db="EMBL/GenBank/DDBJ databases">
        <authorList>
            <person name="Sun Q."/>
            <person name="Ohkuma M."/>
        </authorList>
    </citation>
    <scope>NUCLEOTIDE SEQUENCE</scope>
    <source>
        <strain evidence="1">JCM 3090</strain>
    </source>
</reference>
<dbReference type="AlphaFoldDB" id="A0A8J3B171"/>
<reference evidence="1" key="1">
    <citation type="journal article" date="2014" name="Int. J. Syst. Evol. Microbiol.">
        <title>Complete genome sequence of Corynebacterium casei LMG S-19264T (=DSM 44701T), isolated from a smear-ripened cheese.</title>
        <authorList>
            <consortium name="US DOE Joint Genome Institute (JGI-PGF)"/>
            <person name="Walter F."/>
            <person name="Albersmeier A."/>
            <person name="Kalinowski J."/>
            <person name="Ruckert C."/>
        </authorList>
    </citation>
    <scope>NUCLEOTIDE SEQUENCE</scope>
    <source>
        <strain evidence="1">JCM 3090</strain>
    </source>
</reference>
<dbReference type="Proteomes" id="UP000649739">
    <property type="component" value="Unassembled WGS sequence"/>
</dbReference>
<keyword evidence="2" id="KW-1185">Reference proteome</keyword>
<evidence type="ECO:0000313" key="1">
    <source>
        <dbReference type="EMBL" id="GGJ81354.1"/>
    </source>
</evidence>
<name>A0A8J3B171_9ACTN</name>
<dbReference type="EMBL" id="BMQB01000001">
    <property type="protein sequence ID" value="GGJ81354.1"/>
    <property type="molecule type" value="Genomic_DNA"/>
</dbReference>
<gene>
    <name evidence="1" type="ORF">GCM10010123_08960</name>
</gene>